<evidence type="ECO:0000256" key="2">
    <source>
        <dbReference type="ARBA" id="ARBA00023015"/>
    </source>
</evidence>
<evidence type="ECO:0000256" key="5">
    <source>
        <dbReference type="ARBA" id="ARBA00023242"/>
    </source>
</evidence>
<evidence type="ECO:0000256" key="4">
    <source>
        <dbReference type="ARBA" id="ARBA00023163"/>
    </source>
</evidence>
<feature type="domain" description="NAC" evidence="7">
    <location>
        <begin position="35"/>
        <end position="93"/>
    </location>
</feature>
<keyword evidence="9" id="KW-1185">Reference proteome</keyword>
<dbReference type="PANTHER" id="PTHR31989">
    <property type="entry name" value="NAC DOMAIN-CONTAINING PROTEIN 82-RELATED"/>
    <property type="match status" value="1"/>
</dbReference>
<dbReference type="SUPFAM" id="SSF101941">
    <property type="entry name" value="NAC domain"/>
    <property type="match status" value="1"/>
</dbReference>
<dbReference type="PROSITE" id="PS51005">
    <property type="entry name" value="NAC"/>
    <property type="match status" value="1"/>
</dbReference>
<dbReference type="InterPro" id="IPR036093">
    <property type="entry name" value="NAC_dom_sf"/>
</dbReference>
<dbReference type="InterPro" id="IPR003441">
    <property type="entry name" value="NAC-dom"/>
</dbReference>
<proteinExistence type="predicted"/>
<dbReference type="Pfam" id="PF02365">
    <property type="entry name" value="NAM"/>
    <property type="match status" value="1"/>
</dbReference>
<evidence type="ECO:0000256" key="1">
    <source>
        <dbReference type="ARBA" id="ARBA00004123"/>
    </source>
</evidence>
<reference evidence="8 9" key="1">
    <citation type="submission" date="2019-05" db="EMBL/GenBank/DDBJ databases">
        <title>Mikania micrantha, genome provides insights into the molecular mechanism of rapid growth.</title>
        <authorList>
            <person name="Liu B."/>
        </authorList>
    </citation>
    <scope>NUCLEOTIDE SEQUENCE [LARGE SCALE GENOMIC DNA]</scope>
    <source>
        <strain evidence="8">NLD-2019</strain>
        <tissue evidence="8">Leaf</tissue>
    </source>
</reference>
<evidence type="ECO:0000259" key="7">
    <source>
        <dbReference type="PROSITE" id="PS51005"/>
    </source>
</evidence>
<comment type="subcellular location">
    <subcellularLocation>
        <location evidence="1">Nucleus</location>
    </subcellularLocation>
</comment>
<dbReference type="GO" id="GO:0006355">
    <property type="term" value="P:regulation of DNA-templated transcription"/>
    <property type="evidence" value="ECO:0007669"/>
    <property type="project" value="InterPro"/>
</dbReference>
<dbReference type="Gene3D" id="2.170.150.80">
    <property type="entry name" value="NAC domain"/>
    <property type="match status" value="1"/>
</dbReference>
<evidence type="ECO:0000256" key="3">
    <source>
        <dbReference type="ARBA" id="ARBA00023125"/>
    </source>
</evidence>
<dbReference type="Proteomes" id="UP000326396">
    <property type="component" value="Linkage Group LG12"/>
</dbReference>
<organism evidence="8 9">
    <name type="scientific">Mikania micrantha</name>
    <name type="common">bitter vine</name>
    <dbReference type="NCBI Taxonomy" id="192012"/>
    <lineage>
        <taxon>Eukaryota</taxon>
        <taxon>Viridiplantae</taxon>
        <taxon>Streptophyta</taxon>
        <taxon>Embryophyta</taxon>
        <taxon>Tracheophyta</taxon>
        <taxon>Spermatophyta</taxon>
        <taxon>Magnoliopsida</taxon>
        <taxon>eudicotyledons</taxon>
        <taxon>Gunneridae</taxon>
        <taxon>Pentapetalae</taxon>
        <taxon>asterids</taxon>
        <taxon>campanulids</taxon>
        <taxon>Asterales</taxon>
        <taxon>Asteraceae</taxon>
        <taxon>Asteroideae</taxon>
        <taxon>Heliantheae alliance</taxon>
        <taxon>Eupatorieae</taxon>
        <taxon>Mikania</taxon>
    </lineage>
</organism>
<dbReference type="OrthoDB" id="730183at2759"/>
<evidence type="ECO:0000256" key="6">
    <source>
        <dbReference type="SAM" id="MobiDB-lite"/>
    </source>
</evidence>
<dbReference type="AlphaFoldDB" id="A0A5N6PFU2"/>
<dbReference type="GO" id="GO:0003677">
    <property type="term" value="F:DNA binding"/>
    <property type="evidence" value="ECO:0007669"/>
    <property type="project" value="UniProtKB-KW"/>
</dbReference>
<keyword evidence="3" id="KW-0238">DNA-binding</keyword>
<sequence>MREKQAAGDGNRGGGGAVRNDSEKVREMLAASASVFPGFRFSPTDDELISFYLKKKLQGCDNCVDIIPEVDFCRHEPWELPGRNKFHLKAKAN</sequence>
<accession>A0A5N6PFU2</accession>
<keyword evidence="4" id="KW-0804">Transcription</keyword>
<keyword evidence="2" id="KW-0805">Transcription regulation</keyword>
<dbReference type="EMBL" id="SZYD01000004">
    <property type="protein sequence ID" value="KAD6453392.1"/>
    <property type="molecule type" value="Genomic_DNA"/>
</dbReference>
<evidence type="ECO:0000313" key="8">
    <source>
        <dbReference type="EMBL" id="KAD6453392.1"/>
    </source>
</evidence>
<feature type="region of interest" description="Disordered" evidence="6">
    <location>
        <begin position="1"/>
        <end position="22"/>
    </location>
</feature>
<name>A0A5N6PFU2_9ASTR</name>
<dbReference type="GO" id="GO:0005634">
    <property type="term" value="C:nucleus"/>
    <property type="evidence" value="ECO:0007669"/>
    <property type="project" value="UniProtKB-SubCell"/>
</dbReference>
<evidence type="ECO:0000313" key="9">
    <source>
        <dbReference type="Proteomes" id="UP000326396"/>
    </source>
</evidence>
<comment type="caution">
    <text evidence="8">The sequence shown here is derived from an EMBL/GenBank/DDBJ whole genome shotgun (WGS) entry which is preliminary data.</text>
</comment>
<protein>
    <recommendedName>
        <fullName evidence="7">NAC domain-containing protein</fullName>
    </recommendedName>
</protein>
<keyword evidence="5" id="KW-0539">Nucleus</keyword>
<gene>
    <name evidence="8" type="ORF">E3N88_08097</name>
</gene>